<feature type="non-terminal residue" evidence="2">
    <location>
        <position position="159"/>
    </location>
</feature>
<protein>
    <submittedName>
        <fullName evidence="2">Uncharacterized protein</fullName>
    </submittedName>
</protein>
<keyword evidence="1" id="KW-1133">Transmembrane helix</keyword>
<evidence type="ECO:0000256" key="1">
    <source>
        <dbReference type="SAM" id="Phobius"/>
    </source>
</evidence>
<proteinExistence type="evidence at transcript level"/>
<keyword evidence="1" id="KW-0812">Transmembrane</keyword>
<name>S5ULW6_ACTER</name>
<feature type="transmembrane region" description="Helical" evidence="1">
    <location>
        <begin position="40"/>
        <end position="61"/>
    </location>
</feature>
<evidence type="ECO:0000313" key="2">
    <source>
        <dbReference type="EMBL" id="AGS58186.1"/>
    </source>
</evidence>
<keyword evidence="1" id="KW-0472">Membrane</keyword>
<reference evidence="2" key="1">
    <citation type="submission" date="2013-04" db="EMBL/GenBank/DDBJ databases">
        <title>Cloning and expression of disease resistance-related genes from Actinidia.</title>
        <authorList>
            <person name="Lei Y."/>
            <person name="Fan H."/>
        </authorList>
    </citation>
    <scope>NUCLEOTIDE SEQUENCE</scope>
</reference>
<organism evidence="2">
    <name type="scientific">Actinidia eriantha</name>
    <name type="common">Velvet vine</name>
    <name type="synonym">Actinidia fulvicoma var. lanata</name>
    <dbReference type="NCBI Taxonomy" id="165200"/>
    <lineage>
        <taxon>Eukaryota</taxon>
        <taxon>Viridiplantae</taxon>
        <taxon>Streptophyta</taxon>
        <taxon>Embryophyta</taxon>
        <taxon>Tracheophyta</taxon>
        <taxon>Spermatophyta</taxon>
        <taxon>Magnoliopsida</taxon>
        <taxon>eudicotyledons</taxon>
        <taxon>Gunneridae</taxon>
        <taxon>Pentapetalae</taxon>
        <taxon>asterids</taxon>
        <taxon>Ericales</taxon>
        <taxon>Actinidiaceae</taxon>
        <taxon>Actinidia</taxon>
    </lineage>
</organism>
<dbReference type="AlphaFoldDB" id="S5ULW6"/>
<feature type="non-terminal residue" evidence="2">
    <location>
        <position position="1"/>
    </location>
</feature>
<accession>S5ULW6</accession>
<dbReference type="EMBL" id="KC924408">
    <property type="protein sequence ID" value="AGS58186.1"/>
    <property type="molecule type" value="mRNA"/>
</dbReference>
<sequence length="159" mass="18428">ATKGSPPPAPRYKSLSQQFIPLFHTHNTKKRDQIKKKKPLFFFFFFFFFFFTTFCNSLEFMEFQNRILSCLCTYPLQNFQFPAKISQSLLFHFSGFSKFFLLIHLLISLSHPVSAQPWDGVIITQADYQGLQALKHELIDTKGFLKSWNDTGYGASFGG</sequence>